<reference evidence="1 2" key="1">
    <citation type="journal article" date="2022" name="DNA Res.">
        <title>Chromosomal-level genome assembly of the orchid tree Bauhinia variegata (Leguminosae; Cercidoideae) supports the allotetraploid origin hypothesis of Bauhinia.</title>
        <authorList>
            <person name="Zhong Y."/>
            <person name="Chen Y."/>
            <person name="Zheng D."/>
            <person name="Pang J."/>
            <person name="Liu Y."/>
            <person name="Luo S."/>
            <person name="Meng S."/>
            <person name="Qian L."/>
            <person name="Wei D."/>
            <person name="Dai S."/>
            <person name="Zhou R."/>
        </authorList>
    </citation>
    <scope>NUCLEOTIDE SEQUENCE [LARGE SCALE GENOMIC DNA]</scope>
    <source>
        <strain evidence="1">BV-YZ2020</strain>
    </source>
</reference>
<organism evidence="1 2">
    <name type="scientific">Bauhinia variegata</name>
    <name type="common">Purple orchid tree</name>
    <name type="synonym">Phanera variegata</name>
    <dbReference type="NCBI Taxonomy" id="167791"/>
    <lineage>
        <taxon>Eukaryota</taxon>
        <taxon>Viridiplantae</taxon>
        <taxon>Streptophyta</taxon>
        <taxon>Embryophyta</taxon>
        <taxon>Tracheophyta</taxon>
        <taxon>Spermatophyta</taxon>
        <taxon>Magnoliopsida</taxon>
        <taxon>eudicotyledons</taxon>
        <taxon>Gunneridae</taxon>
        <taxon>Pentapetalae</taxon>
        <taxon>rosids</taxon>
        <taxon>fabids</taxon>
        <taxon>Fabales</taxon>
        <taxon>Fabaceae</taxon>
        <taxon>Cercidoideae</taxon>
        <taxon>Cercideae</taxon>
        <taxon>Bauhiniinae</taxon>
        <taxon>Bauhinia</taxon>
    </lineage>
</organism>
<protein>
    <submittedName>
        <fullName evidence="1">Uncharacterized protein</fullName>
    </submittedName>
</protein>
<evidence type="ECO:0000313" key="1">
    <source>
        <dbReference type="EMBL" id="KAI4297379.1"/>
    </source>
</evidence>
<evidence type="ECO:0000313" key="2">
    <source>
        <dbReference type="Proteomes" id="UP000828941"/>
    </source>
</evidence>
<dbReference type="Proteomes" id="UP000828941">
    <property type="component" value="Chromosome 14"/>
</dbReference>
<name>A0ACB9KJW2_BAUVA</name>
<proteinExistence type="predicted"/>
<comment type="caution">
    <text evidence="1">The sequence shown here is derived from an EMBL/GenBank/DDBJ whole genome shotgun (WGS) entry which is preliminary data.</text>
</comment>
<gene>
    <name evidence="1" type="ORF">L6164_037273</name>
</gene>
<accession>A0ACB9KJW2</accession>
<keyword evidence="2" id="KW-1185">Reference proteome</keyword>
<dbReference type="EMBL" id="CM039439">
    <property type="protein sequence ID" value="KAI4297379.1"/>
    <property type="molecule type" value="Genomic_DNA"/>
</dbReference>
<sequence>MLASFLQLLKIYSISVSLLTFCYPRFSHSLFFNITSFNSETDNIAFEGDAAPSVNGAIELSSANYQWRVGHLTYDQPIRLWDSTKGVLTDFRTRFSFTIDPKESWQYSDGIAFYMAHTGHSIPPNSGGGYLGLFNTSSNENVSENRIVMVEFDTFSNFEYDPPDVDRHVGINQNSLSSSSHTKFDFEGNEGKKGHVLITYNATTKYLDVYWSFTESLPELLANSARLSLKIDLMKVLPEWIKIGFSAATGINPQRHAIHSWEFNSTLNSTDSTTGRSGERKSNEEKQVAR</sequence>